<evidence type="ECO:0000313" key="2">
    <source>
        <dbReference type="EMBL" id="SIR31149.1"/>
    </source>
</evidence>
<comment type="caution">
    <text evidence="2">The sequence shown here is derived from an EMBL/GenBank/DDBJ whole genome shotgun (WGS) entry which is preliminary data.</text>
</comment>
<dbReference type="EMBL" id="FTNE01000024">
    <property type="protein sequence ID" value="SIR31149.1"/>
    <property type="molecule type" value="Genomic_DNA"/>
</dbReference>
<dbReference type="InterPro" id="IPR002881">
    <property type="entry name" value="DUF58"/>
</dbReference>
<dbReference type="Pfam" id="PF01882">
    <property type="entry name" value="DUF58"/>
    <property type="match status" value="1"/>
</dbReference>
<gene>
    <name evidence="2" type="ORF">SAMN05421828_1247</name>
</gene>
<sequence>MADHRASARSRIAAAEALAARLPALVLAAQRLAASAAPGRHGRRRAGAGEQFWQYRDVRDGDSPASIDWRRSARGERLYVREREWESVETLVIDVQDHEGMDFTGQTNQPTKRDRALLLALALAALALDGGERVALFGRTPAFGGPGALDRLAAGFMLAASTTPVAGRLALIGDFLAPPEAIAADLARHGAAGRGGVLVQVLDGAECDFPYRGRVLFERRGEAAEDIARAEDIAAAYRARLAAQRDAVIGLAEAARLVPLLHRTDAAPGPALAAIRAGLEPVS</sequence>
<dbReference type="OrthoDB" id="9794556at2"/>
<name>A0A8G2CMT9_ACIRU</name>
<evidence type="ECO:0000259" key="1">
    <source>
        <dbReference type="Pfam" id="PF01882"/>
    </source>
</evidence>
<dbReference type="PANTHER" id="PTHR33608:SF6">
    <property type="entry name" value="BLL2464 PROTEIN"/>
    <property type="match status" value="1"/>
</dbReference>
<dbReference type="RefSeq" id="WP_029312597.1">
    <property type="nucleotide sequence ID" value="NZ_FTNE01000024.1"/>
</dbReference>
<reference evidence="2 3" key="1">
    <citation type="submission" date="2017-01" db="EMBL/GenBank/DDBJ databases">
        <authorList>
            <person name="Varghese N."/>
            <person name="Submissions S."/>
        </authorList>
    </citation>
    <scope>NUCLEOTIDE SEQUENCE [LARGE SCALE GENOMIC DNA]</scope>
    <source>
        <strain evidence="2 3">ATCC 35905</strain>
    </source>
</reference>
<keyword evidence="3" id="KW-1185">Reference proteome</keyword>
<dbReference type="PANTHER" id="PTHR33608">
    <property type="entry name" value="BLL2464 PROTEIN"/>
    <property type="match status" value="1"/>
</dbReference>
<protein>
    <recommendedName>
        <fullName evidence="1">DUF58 domain-containing protein</fullName>
    </recommendedName>
</protein>
<organism evidence="2 3">
    <name type="scientific">Acidiphilium rubrum</name>
    <dbReference type="NCBI Taxonomy" id="526"/>
    <lineage>
        <taxon>Bacteria</taxon>
        <taxon>Pseudomonadati</taxon>
        <taxon>Pseudomonadota</taxon>
        <taxon>Alphaproteobacteria</taxon>
        <taxon>Acetobacterales</taxon>
        <taxon>Acidocellaceae</taxon>
        <taxon>Acidiphilium</taxon>
    </lineage>
</organism>
<proteinExistence type="predicted"/>
<feature type="domain" description="DUF58" evidence="1">
    <location>
        <begin position="54"/>
        <end position="139"/>
    </location>
</feature>
<dbReference type="Proteomes" id="UP000186308">
    <property type="component" value="Unassembled WGS sequence"/>
</dbReference>
<dbReference type="AlphaFoldDB" id="A0A8G2CMT9"/>
<evidence type="ECO:0000313" key="3">
    <source>
        <dbReference type="Proteomes" id="UP000186308"/>
    </source>
</evidence>
<accession>A0A8G2CMT9</accession>